<dbReference type="Proteomes" id="UP000800035">
    <property type="component" value="Unassembled WGS sequence"/>
</dbReference>
<dbReference type="EMBL" id="ML977035">
    <property type="protein sequence ID" value="KAF1949589.1"/>
    <property type="molecule type" value="Genomic_DNA"/>
</dbReference>
<sequence>MERLSLGLSTVGVRVCCSFEVEAHIHVLYCTIHRLQVEGGGGSRPKMKDGKRTVRALHPRCFSPSELTEDLRLATVYPREGGTS</sequence>
<protein>
    <submittedName>
        <fullName evidence="1">Uncharacterized protein</fullName>
    </submittedName>
</protein>
<accession>A0A6A5TCY2</accession>
<dbReference type="AlphaFoldDB" id="A0A6A5TCY2"/>
<proteinExistence type="predicted"/>
<evidence type="ECO:0000313" key="2">
    <source>
        <dbReference type="Proteomes" id="UP000800035"/>
    </source>
</evidence>
<reference evidence="1" key="1">
    <citation type="journal article" date="2020" name="Stud. Mycol.">
        <title>101 Dothideomycetes genomes: a test case for predicting lifestyles and emergence of pathogens.</title>
        <authorList>
            <person name="Haridas S."/>
            <person name="Albert R."/>
            <person name="Binder M."/>
            <person name="Bloem J."/>
            <person name="Labutti K."/>
            <person name="Salamov A."/>
            <person name="Andreopoulos B."/>
            <person name="Baker S."/>
            <person name="Barry K."/>
            <person name="Bills G."/>
            <person name="Bluhm B."/>
            <person name="Cannon C."/>
            <person name="Castanera R."/>
            <person name="Culley D."/>
            <person name="Daum C."/>
            <person name="Ezra D."/>
            <person name="Gonzalez J."/>
            <person name="Henrissat B."/>
            <person name="Kuo A."/>
            <person name="Liang C."/>
            <person name="Lipzen A."/>
            <person name="Lutzoni F."/>
            <person name="Magnuson J."/>
            <person name="Mondo S."/>
            <person name="Nolan M."/>
            <person name="Ohm R."/>
            <person name="Pangilinan J."/>
            <person name="Park H.-J."/>
            <person name="Ramirez L."/>
            <person name="Alfaro M."/>
            <person name="Sun H."/>
            <person name="Tritt A."/>
            <person name="Yoshinaga Y."/>
            <person name="Zwiers L.-H."/>
            <person name="Turgeon B."/>
            <person name="Goodwin S."/>
            <person name="Spatafora J."/>
            <person name="Crous P."/>
            <person name="Grigoriev I."/>
        </authorList>
    </citation>
    <scope>NUCLEOTIDE SEQUENCE</scope>
    <source>
        <strain evidence="1">CBS 675.92</strain>
    </source>
</reference>
<keyword evidence="2" id="KW-1185">Reference proteome</keyword>
<name>A0A6A5TCY2_9PLEO</name>
<evidence type="ECO:0000313" key="1">
    <source>
        <dbReference type="EMBL" id="KAF1949589.1"/>
    </source>
</evidence>
<organism evidence="1 2">
    <name type="scientific">Byssothecium circinans</name>
    <dbReference type="NCBI Taxonomy" id="147558"/>
    <lineage>
        <taxon>Eukaryota</taxon>
        <taxon>Fungi</taxon>
        <taxon>Dikarya</taxon>
        <taxon>Ascomycota</taxon>
        <taxon>Pezizomycotina</taxon>
        <taxon>Dothideomycetes</taxon>
        <taxon>Pleosporomycetidae</taxon>
        <taxon>Pleosporales</taxon>
        <taxon>Massarineae</taxon>
        <taxon>Massarinaceae</taxon>
        <taxon>Byssothecium</taxon>
    </lineage>
</organism>
<gene>
    <name evidence="1" type="ORF">CC80DRAFT_255492</name>
</gene>